<dbReference type="Proteomes" id="UP001286313">
    <property type="component" value="Unassembled WGS sequence"/>
</dbReference>
<protein>
    <submittedName>
        <fullName evidence="1">Uncharacterized protein</fullName>
    </submittedName>
</protein>
<gene>
    <name evidence="1" type="ORF">Pcinc_011137</name>
</gene>
<sequence length="96" mass="10381">MSHFAHLLISLCGGREGVTQVSTFGSVWSYLHSFYCILRRLNTVSSQLALTNQPPVHQLTIIVKQQGYRQSCGLKASEGVRSTPATGTDVSGDGEV</sequence>
<proteinExistence type="predicted"/>
<evidence type="ECO:0000313" key="1">
    <source>
        <dbReference type="EMBL" id="KAK3884581.1"/>
    </source>
</evidence>
<reference evidence="1" key="1">
    <citation type="submission" date="2023-10" db="EMBL/GenBank/DDBJ databases">
        <title>Genome assemblies of two species of porcelain crab, Petrolisthes cinctipes and Petrolisthes manimaculis (Anomura: Porcellanidae).</title>
        <authorList>
            <person name="Angst P."/>
        </authorList>
    </citation>
    <scope>NUCLEOTIDE SEQUENCE</scope>
    <source>
        <strain evidence="1">PB745_01</strain>
        <tissue evidence="1">Gill</tissue>
    </source>
</reference>
<organism evidence="1 2">
    <name type="scientific">Petrolisthes cinctipes</name>
    <name type="common">Flat porcelain crab</name>
    <dbReference type="NCBI Taxonomy" id="88211"/>
    <lineage>
        <taxon>Eukaryota</taxon>
        <taxon>Metazoa</taxon>
        <taxon>Ecdysozoa</taxon>
        <taxon>Arthropoda</taxon>
        <taxon>Crustacea</taxon>
        <taxon>Multicrustacea</taxon>
        <taxon>Malacostraca</taxon>
        <taxon>Eumalacostraca</taxon>
        <taxon>Eucarida</taxon>
        <taxon>Decapoda</taxon>
        <taxon>Pleocyemata</taxon>
        <taxon>Anomura</taxon>
        <taxon>Galatheoidea</taxon>
        <taxon>Porcellanidae</taxon>
        <taxon>Petrolisthes</taxon>
    </lineage>
</organism>
<comment type="caution">
    <text evidence="1">The sequence shown here is derived from an EMBL/GenBank/DDBJ whole genome shotgun (WGS) entry which is preliminary data.</text>
</comment>
<evidence type="ECO:0000313" key="2">
    <source>
        <dbReference type="Proteomes" id="UP001286313"/>
    </source>
</evidence>
<name>A0AAE1G3Q0_PETCI</name>
<dbReference type="EMBL" id="JAWQEG010000870">
    <property type="protein sequence ID" value="KAK3884581.1"/>
    <property type="molecule type" value="Genomic_DNA"/>
</dbReference>
<keyword evidence="2" id="KW-1185">Reference proteome</keyword>
<accession>A0AAE1G3Q0</accession>
<dbReference type="AlphaFoldDB" id="A0AAE1G3Q0"/>